<dbReference type="InterPro" id="IPR036259">
    <property type="entry name" value="MFS_trans_sf"/>
</dbReference>
<keyword evidence="3 6" id="KW-0812">Transmembrane</keyword>
<sequence>MGMNYNMQLILGGILNITQLVGVITSLYTMDKFGRKPLLLFGSITMCICHIIIAVLVGLYFGSWDGQEDKAAVAVVFLFLCMLFFGSSWGPVPWAMPSEIFPSSIRGKGVAWSTCSDWLNNFIIGLITPPMIQNTRGFGAYTFFAVFCGLSAFWTFFFVPETKGRSLEDMDRVFGDHAAEADVIRRAEIMRELKTSAAPVREGKTV</sequence>
<proteinExistence type="inferred from homology"/>
<evidence type="ECO:0000256" key="1">
    <source>
        <dbReference type="ARBA" id="ARBA00004141"/>
    </source>
</evidence>
<comment type="subcellular location">
    <subcellularLocation>
        <location evidence="1">Membrane</location>
        <topology evidence="1">Multi-pass membrane protein</topology>
    </subcellularLocation>
</comment>
<protein>
    <recommendedName>
        <fullName evidence="7">Major facilitator superfamily (MFS) profile domain-containing protein</fullName>
    </recommendedName>
</protein>
<keyword evidence="5 6" id="KW-0472">Membrane</keyword>
<keyword evidence="4 6" id="KW-1133">Transmembrane helix</keyword>
<name>A0ABR0RXZ6_9EURO</name>
<dbReference type="PANTHER" id="PTHR48022:SF14">
    <property type="entry name" value="MAJOR FACILITATOR SUPERFAMILY (MFS) PROFILE DOMAIN-CONTAINING PROTEIN-RELATED"/>
    <property type="match status" value="1"/>
</dbReference>
<dbReference type="InterPro" id="IPR020846">
    <property type="entry name" value="MFS_dom"/>
</dbReference>
<feature type="transmembrane region" description="Helical" evidence="6">
    <location>
        <begin position="40"/>
        <end position="61"/>
    </location>
</feature>
<evidence type="ECO:0000256" key="4">
    <source>
        <dbReference type="ARBA" id="ARBA00022989"/>
    </source>
</evidence>
<comment type="caution">
    <text evidence="8">The sequence shown here is derived from an EMBL/GenBank/DDBJ whole genome shotgun (WGS) entry which is preliminary data.</text>
</comment>
<feature type="domain" description="Major facilitator superfamily (MFS) profile" evidence="7">
    <location>
        <begin position="1"/>
        <end position="163"/>
    </location>
</feature>
<evidence type="ECO:0000256" key="5">
    <source>
        <dbReference type="ARBA" id="ARBA00023136"/>
    </source>
</evidence>
<dbReference type="Gene3D" id="1.20.1250.20">
    <property type="entry name" value="MFS general substrate transporter like domains"/>
    <property type="match status" value="1"/>
</dbReference>
<dbReference type="SUPFAM" id="SSF103473">
    <property type="entry name" value="MFS general substrate transporter"/>
    <property type="match status" value="1"/>
</dbReference>
<comment type="similarity">
    <text evidence="2">Belongs to the major facilitator superfamily. Sugar transporter (TC 2.A.1.1) family.</text>
</comment>
<keyword evidence="9" id="KW-1185">Reference proteome</keyword>
<feature type="transmembrane region" description="Helical" evidence="6">
    <location>
        <begin position="73"/>
        <end position="92"/>
    </location>
</feature>
<dbReference type="InterPro" id="IPR005829">
    <property type="entry name" value="Sugar_transporter_CS"/>
</dbReference>
<dbReference type="PANTHER" id="PTHR48022">
    <property type="entry name" value="PLASTIDIC GLUCOSE TRANSPORTER 4"/>
    <property type="match status" value="1"/>
</dbReference>
<accession>A0ABR0RXZ6</accession>
<evidence type="ECO:0000313" key="8">
    <source>
        <dbReference type="EMBL" id="KAK5945449.1"/>
    </source>
</evidence>
<dbReference type="InterPro" id="IPR005828">
    <property type="entry name" value="MFS_sugar_transport-like"/>
</dbReference>
<dbReference type="PROSITE" id="PS50850">
    <property type="entry name" value="MFS"/>
    <property type="match status" value="1"/>
</dbReference>
<feature type="transmembrane region" description="Helical" evidence="6">
    <location>
        <begin position="138"/>
        <end position="159"/>
    </location>
</feature>
<dbReference type="InterPro" id="IPR050360">
    <property type="entry name" value="MFS_Sugar_Transporters"/>
</dbReference>
<dbReference type="GeneID" id="89996103"/>
<gene>
    <name evidence="8" type="ORF">PMZ80_002654</name>
</gene>
<dbReference type="RefSeq" id="XP_064733539.1">
    <property type="nucleotide sequence ID" value="XM_064871086.1"/>
</dbReference>
<dbReference type="Pfam" id="PF00083">
    <property type="entry name" value="Sugar_tr"/>
    <property type="match status" value="1"/>
</dbReference>
<organism evidence="8 9">
    <name type="scientific">Knufia obscura</name>
    <dbReference type="NCBI Taxonomy" id="1635080"/>
    <lineage>
        <taxon>Eukaryota</taxon>
        <taxon>Fungi</taxon>
        <taxon>Dikarya</taxon>
        <taxon>Ascomycota</taxon>
        <taxon>Pezizomycotina</taxon>
        <taxon>Eurotiomycetes</taxon>
        <taxon>Chaetothyriomycetidae</taxon>
        <taxon>Chaetothyriales</taxon>
        <taxon>Trichomeriaceae</taxon>
        <taxon>Knufia</taxon>
    </lineage>
</organism>
<evidence type="ECO:0000256" key="3">
    <source>
        <dbReference type="ARBA" id="ARBA00022692"/>
    </source>
</evidence>
<dbReference type="PROSITE" id="PS00216">
    <property type="entry name" value="SUGAR_TRANSPORT_1"/>
    <property type="match status" value="1"/>
</dbReference>
<evidence type="ECO:0000259" key="7">
    <source>
        <dbReference type="PROSITE" id="PS50850"/>
    </source>
</evidence>
<feature type="transmembrane region" description="Helical" evidence="6">
    <location>
        <begin position="9"/>
        <end position="28"/>
    </location>
</feature>
<evidence type="ECO:0000256" key="6">
    <source>
        <dbReference type="SAM" id="Phobius"/>
    </source>
</evidence>
<evidence type="ECO:0000313" key="9">
    <source>
        <dbReference type="Proteomes" id="UP001334248"/>
    </source>
</evidence>
<dbReference type="Proteomes" id="UP001334248">
    <property type="component" value="Unassembled WGS sequence"/>
</dbReference>
<reference evidence="8 9" key="1">
    <citation type="journal article" date="2023" name="Res Sq">
        <title>Genomic and morphological characterization of Knufia obscura isolated from the Mars 2020 spacecraft assembly facility.</title>
        <authorList>
            <person name="Chander A.M."/>
            <person name="Teixeira M.M."/>
            <person name="Singh N.K."/>
            <person name="Williams M.P."/>
            <person name="Parker C.W."/>
            <person name="Leo P."/>
            <person name="Stajich J.E."/>
            <person name="Torok T."/>
            <person name="Tighe S."/>
            <person name="Mason C.E."/>
            <person name="Venkateswaran K."/>
        </authorList>
    </citation>
    <scope>NUCLEOTIDE SEQUENCE [LARGE SCALE GENOMIC DNA]</scope>
    <source>
        <strain evidence="8 9">CCFEE 5817</strain>
    </source>
</reference>
<dbReference type="EMBL" id="JAVHJV010000002">
    <property type="protein sequence ID" value="KAK5945449.1"/>
    <property type="molecule type" value="Genomic_DNA"/>
</dbReference>
<evidence type="ECO:0000256" key="2">
    <source>
        <dbReference type="ARBA" id="ARBA00010992"/>
    </source>
</evidence>